<dbReference type="AlphaFoldDB" id="A0A182V4P0"/>
<protein>
    <recommendedName>
        <fullName evidence="4">Pentacotripeptide-repeat region of PRORP domain-containing protein</fullName>
    </recommendedName>
</protein>
<feature type="compositionally biased region" description="Polar residues" evidence="1">
    <location>
        <begin position="67"/>
        <end position="77"/>
    </location>
</feature>
<dbReference type="GO" id="GO:0005739">
    <property type="term" value="C:mitochondrion"/>
    <property type="evidence" value="ECO:0007669"/>
    <property type="project" value="TreeGrafter"/>
</dbReference>
<dbReference type="Pfam" id="PF01535">
    <property type="entry name" value="PPR"/>
    <property type="match status" value="1"/>
</dbReference>
<dbReference type="EnsemblMetazoa" id="AMEM008794-RA">
    <property type="protein sequence ID" value="AMEM008794-PA"/>
    <property type="gene ID" value="AMEM008794"/>
</dbReference>
<dbReference type="STRING" id="30066.A0A182V4P0"/>
<dbReference type="Proteomes" id="UP000075903">
    <property type="component" value="Unassembled WGS sequence"/>
</dbReference>
<evidence type="ECO:0000256" key="1">
    <source>
        <dbReference type="SAM" id="MobiDB-lite"/>
    </source>
</evidence>
<dbReference type="PANTHER" id="PTHR46669:SF2">
    <property type="entry name" value="EG:BACN32G11.3 PROTEIN"/>
    <property type="match status" value="1"/>
</dbReference>
<evidence type="ECO:0000313" key="3">
    <source>
        <dbReference type="Proteomes" id="UP000075903"/>
    </source>
</evidence>
<sequence>MASFAENLPAAMNHLRVTLLRRVVVCQRAALQCAAAGSCYGAGVLQQHTVPFARLLSQSVRHCQTVPSAKQQESTVHQPDRAAAPSGKQQQKPVDSVRLVDELRSDAIVYQRVQLEKLNQLLAKPFEIPPDAYEFLLQCCGSLLCAETLETRMKVFEQFWFYLGEPQQKHWKVLLQVYRENERTITDVPAFLATMGDAVEKDADLYRGLLGVLAEKGDIAEMKLVGEMMKERNLPLTVDVINLMIRGYGRAGDLDGVQMVLETMSASSVSANGETYGELMIAFLEDGMGDRVLKMVRDKGSQLQERHVLELLALALGAKVQPELVRALLKLLPEELTGDGRIHPVLRNVLSGLVRAGHLDGMMALLDDLPAPQFRANENTDGYGTFLMVEMLRNDVPFDRLNRFLQRLVQTERNARAYQVACECAAKAGHPYFARLLAALAPLEDLRPHYFWPLFMQRTKTDGEAGVLGVLQTMRKLKVDPDQETLTQYVLPKLALTLKDSRAALKIFEACGVRTAVLMTPFISHLLYQNRFDEVLEIVRRYPTKLDTETLLWPLILQANVNRSGAHQRKLAEVIRAIGERSADTRHDLAGQLLLELISNKKSKHDAASLRALLAEFDRFEIKISRMAAGVLKNHFGRAGKATGANGAEATDALLKKVTDDQLTILSKELFDTIGVHPRDMSYDELECHLVELEQKKLNTRGVLRRLLQLSVREGRYKRALELKQKCDQAKVDQSSGMLASVVELYTKVGNPEQAGRTLEQLRKQFPGFVVDEHKILDYAALLVERGQLDGAKKVLRERAAGGGKLRGAEEGSTSKNVWNLLTNTAQWAAANAKGEQGGSASPNTTQQLLDLLVQLGYCNYDNALLGPVLREYLLAGHRRAAIDEFKRIATEKRRTPLQLEIMTLLVELTNGQQQDITPAEAKALLSETIQIVSQIHGPVNTNNTLIVALAVGGTEAQLRRMLINPEVRVNHEYILTQCEFLVGSGKLEPVLRLAKCAKGLANVRESDFLQLALGQYVRDNNCEAAVQLFQRLLDEGDELKITTEFARKLSDLLEANNFELPAGLQMYLK</sequence>
<dbReference type="VEuPathDB" id="VectorBase:AMEM008794"/>
<feature type="region of interest" description="Disordered" evidence="1">
    <location>
        <begin position="67"/>
        <end position="95"/>
    </location>
</feature>
<accession>A0A182V4P0</accession>
<dbReference type="Gene3D" id="1.25.40.10">
    <property type="entry name" value="Tetratricopeptide repeat domain"/>
    <property type="match status" value="2"/>
</dbReference>
<name>A0A182V4P0_ANOME</name>
<dbReference type="PANTHER" id="PTHR46669">
    <property type="entry name" value="LEUCINE-RICH PPR MOTIF-CONTAINING PROTEIN, MITOCHONDRIAL"/>
    <property type="match status" value="1"/>
</dbReference>
<proteinExistence type="predicted"/>
<dbReference type="GO" id="GO:0070129">
    <property type="term" value="P:regulation of mitochondrial translation"/>
    <property type="evidence" value="ECO:0007669"/>
    <property type="project" value="TreeGrafter"/>
</dbReference>
<dbReference type="InterPro" id="IPR002885">
    <property type="entry name" value="PPR_rpt"/>
</dbReference>
<dbReference type="InterPro" id="IPR011990">
    <property type="entry name" value="TPR-like_helical_dom_sf"/>
</dbReference>
<dbReference type="InterPro" id="IPR033490">
    <property type="entry name" value="LRP130"/>
</dbReference>
<organism evidence="2 3">
    <name type="scientific">Anopheles merus</name>
    <name type="common">Mosquito</name>
    <dbReference type="NCBI Taxonomy" id="30066"/>
    <lineage>
        <taxon>Eukaryota</taxon>
        <taxon>Metazoa</taxon>
        <taxon>Ecdysozoa</taxon>
        <taxon>Arthropoda</taxon>
        <taxon>Hexapoda</taxon>
        <taxon>Insecta</taxon>
        <taxon>Pterygota</taxon>
        <taxon>Neoptera</taxon>
        <taxon>Endopterygota</taxon>
        <taxon>Diptera</taxon>
        <taxon>Nematocera</taxon>
        <taxon>Culicoidea</taxon>
        <taxon>Culicidae</taxon>
        <taxon>Anophelinae</taxon>
        <taxon>Anopheles</taxon>
    </lineage>
</organism>
<evidence type="ECO:0000313" key="2">
    <source>
        <dbReference type="EnsemblMetazoa" id="AMEM008794-PA"/>
    </source>
</evidence>
<dbReference type="VEuPathDB" id="VectorBase:AMEM21_009420"/>
<evidence type="ECO:0008006" key="4">
    <source>
        <dbReference type="Google" id="ProtNLM"/>
    </source>
</evidence>
<dbReference type="GO" id="GO:0005634">
    <property type="term" value="C:nucleus"/>
    <property type="evidence" value="ECO:0007669"/>
    <property type="project" value="TreeGrafter"/>
</dbReference>
<reference evidence="2" key="1">
    <citation type="submission" date="2020-05" db="UniProtKB">
        <authorList>
            <consortium name="EnsemblMetazoa"/>
        </authorList>
    </citation>
    <scope>IDENTIFICATION</scope>
    <source>
        <strain evidence="2">MAF</strain>
    </source>
</reference>
<dbReference type="GO" id="GO:0003730">
    <property type="term" value="F:mRNA 3'-UTR binding"/>
    <property type="evidence" value="ECO:0007669"/>
    <property type="project" value="TreeGrafter"/>
</dbReference>
<keyword evidence="3" id="KW-1185">Reference proteome</keyword>